<evidence type="ECO:0000313" key="8">
    <source>
        <dbReference type="EMBL" id="CEO57750.1"/>
    </source>
</evidence>
<feature type="domain" description="Rhodopsin" evidence="7">
    <location>
        <begin position="36"/>
        <end position="141"/>
    </location>
</feature>
<evidence type="ECO:0000256" key="6">
    <source>
        <dbReference type="SAM" id="Phobius"/>
    </source>
</evidence>
<keyword evidence="2 6" id="KW-0812">Transmembrane</keyword>
<gene>
    <name evidence="8" type="ORF">BN869_000013808_1</name>
</gene>
<organism evidence="8">
    <name type="scientific">Bionectria ochroleuca</name>
    <name type="common">Gliocladium roseum</name>
    <dbReference type="NCBI Taxonomy" id="29856"/>
    <lineage>
        <taxon>Eukaryota</taxon>
        <taxon>Fungi</taxon>
        <taxon>Dikarya</taxon>
        <taxon>Ascomycota</taxon>
        <taxon>Pezizomycotina</taxon>
        <taxon>Sordariomycetes</taxon>
        <taxon>Hypocreomycetidae</taxon>
        <taxon>Hypocreales</taxon>
        <taxon>Bionectriaceae</taxon>
        <taxon>Clonostachys</taxon>
    </lineage>
</organism>
<dbReference type="InterPro" id="IPR049326">
    <property type="entry name" value="Rhodopsin_dom_fungi"/>
</dbReference>
<name>A0A0B7KRZ3_BIOOC</name>
<evidence type="ECO:0000259" key="7">
    <source>
        <dbReference type="Pfam" id="PF20684"/>
    </source>
</evidence>
<dbReference type="EMBL" id="CDPU01000140">
    <property type="protein sequence ID" value="CEO57750.1"/>
    <property type="molecule type" value="Genomic_DNA"/>
</dbReference>
<sequence>MAGETADPSTSKLPGMPGYHPYNIQPWTLGTIVSITLLALVSGWTLAVFGFIFAIHINGIGIHADLVNPKSIVLITKWLVVAEVFYAWNLGRTKLAVLLIYYRIFNIPFFKRIAWIVGAFIIVWVVCITFLFVFICIPVEKL</sequence>
<evidence type="ECO:0000256" key="4">
    <source>
        <dbReference type="ARBA" id="ARBA00023136"/>
    </source>
</evidence>
<dbReference type="PANTHER" id="PTHR33048">
    <property type="entry name" value="PTH11-LIKE INTEGRAL MEMBRANE PROTEIN (AFU_ORTHOLOGUE AFUA_5G11245)"/>
    <property type="match status" value="1"/>
</dbReference>
<dbReference type="InterPro" id="IPR052337">
    <property type="entry name" value="SAT4-like"/>
</dbReference>
<protein>
    <recommendedName>
        <fullName evidence="7">Rhodopsin domain-containing protein</fullName>
    </recommendedName>
</protein>
<dbReference type="Pfam" id="PF20684">
    <property type="entry name" value="Fung_rhodopsin"/>
    <property type="match status" value="1"/>
</dbReference>
<dbReference type="PANTHER" id="PTHR33048:SF151">
    <property type="entry name" value="INTEGRAL MEMBRANE PROTEIN"/>
    <property type="match status" value="1"/>
</dbReference>
<comment type="subcellular location">
    <subcellularLocation>
        <location evidence="1">Membrane</location>
        <topology evidence="1">Multi-pass membrane protein</topology>
    </subcellularLocation>
</comment>
<evidence type="ECO:0000256" key="5">
    <source>
        <dbReference type="ARBA" id="ARBA00038359"/>
    </source>
</evidence>
<reference evidence="8" key="1">
    <citation type="submission" date="2015-01" db="EMBL/GenBank/DDBJ databases">
        <authorList>
            <person name="Durling Mikael"/>
        </authorList>
    </citation>
    <scope>NUCLEOTIDE SEQUENCE</scope>
</reference>
<keyword evidence="4 6" id="KW-0472">Membrane</keyword>
<dbReference type="AlphaFoldDB" id="A0A0B7KRZ3"/>
<accession>A0A0B7KRZ3</accession>
<evidence type="ECO:0000256" key="3">
    <source>
        <dbReference type="ARBA" id="ARBA00022989"/>
    </source>
</evidence>
<dbReference type="GO" id="GO:0016020">
    <property type="term" value="C:membrane"/>
    <property type="evidence" value="ECO:0007669"/>
    <property type="project" value="UniProtKB-SubCell"/>
</dbReference>
<comment type="similarity">
    <text evidence="5">Belongs to the SAT4 family.</text>
</comment>
<feature type="transmembrane region" description="Helical" evidence="6">
    <location>
        <begin position="32"/>
        <end position="57"/>
    </location>
</feature>
<feature type="transmembrane region" description="Helical" evidence="6">
    <location>
        <begin position="113"/>
        <end position="137"/>
    </location>
</feature>
<keyword evidence="3 6" id="KW-1133">Transmembrane helix</keyword>
<proteinExistence type="inferred from homology"/>
<evidence type="ECO:0000256" key="2">
    <source>
        <dbReference type="ARBA" id="ARBA00022692"/>
    </source>
</evidence>
<evidence type="ECO:0000256" key="1">
    <source>
        <dbReference type="ARBA" id="ARBA00004141"/>
    </source>
</evidence>